<evidence type="ECO:0000256" key="3">
    <source>
        <dbReference type="ARBA" id="ARBA00023163"/>
    </source>
</evidence>
<gene>
    <name evidence="5" type="ORF">NUH29_04805</name>
</gene>
<organism evidence="5 6">
    <name type="scientific">Protaetiibacter mangrovi</name>
    <dbReference type="NCBI Taxonomy" id="2970926"/>
    <lineage>
        <taxon>Bacteria</taxon>
        <taxon>Bacillati</taxon>
        <taxon>Actinomycetota</taxon>
        <taxon>Actinomycetes</taxon>
        <taxon>Micrococcales</taxon>
        <taxon>Microbacteriaceae</taxon>
        <taxon>Protaetiibacter</taxon>
    </lineage>
</organism>
<keyword evidence="2" id="KW-0238">DNA-binding</keyword>
<dbReference type="PANTHER" id="PTHR43537">
    <property type="entry name" value="TRANSCRIPTIONAL REGULATOR, GNTR FAMILY"/>
    <property type="match status" value="1"/>
</dbReference>
<dbReference type="Proteomes" id="UP001205337">
    <property type="component" value="Unassembled WGS sequence"/>
</dbReference>
<dbReference type="SUPFAM" id="SSF46785">
    <property type="entry name" value="Winged helix' DNA-binding domain"/>
    <property type="match status" value="1"/>
</dbReference>
<keyword evidence="1" id="KW-0805">Transcription regulation</keyword>
<name>A0ABT1ZDT8_9MICO</name>
<dbReference type="InterPro" id="IPR036388">
    <property type="entry name" value="WH-like_DNA-bd_sf"/>
</dbReference>
<dbReference type="InterPro" id="IPR008920">
    <property type="entry name" value="TF_FadR/GntR_C"/>
</dbReference>
<sequence length="244" mass="25860">MPAYPKDESDVISASLGRLPSGSPVSAVTTRLLELFTSGEIAPGTRLPPERQLAATLEVGRSAVREALAALEVLGVVDVRPGSGTYLRSATSELLPQSLSWGILIGHRSTEELAEVRGALEIYAARLAAERITADGAARLEAHLGSMRASLDDLPTFVESDLQFHLELAHTTGNSVLVDLLQIIRSLLRVWVDRAVEDVEHARTALAEHSAVMEAIRAGDGDAAASAMAAHMLTAGRRLTSLAS</sequence>
<dbReference type="Pfam" id="PF00392">
    <property type="entry name" value="GntR"/>
    <property type="match status" value="1"/>
</dbReference>
<dbReference type="Gene3D" id="1.20.120.530">
    <property type="entry name" value="GntR ligand-binding domain-like"/>
    <property type="match status" value="1"/>
</dbReference>
<protein>
    <submittedName>
        <fullName evidence="5">FadR family transcriptional regulator</fullName>
    </submittedName>
</protein>
<evidence type="ECO:0000256" key="1">
    <source>
        <dbReference type="ARBA" id="ARBA00023015"/>
    </source>
</evidence>
<evidence type="ECO:0000259" key="4">
    <source>
        <dbReference type="PROSITE" id="PS50949"/>
    </source>
</evidence>
<dbReference type="PROSITE" id="PS50949">
    <property type="entry name" value="HTH_GNTR"/>
    <property type="match status" value="1"/>
</dbReference>
<proteinExistence type="predicted"/>
<dbReference type="InterPro" id="IPR011711">
    <property type="entry name" value="GntR_C"/>
</dbReference>
<feature type="domain" description="HTH gntR-type" evidence="4">
    <location>
        <begin position="22"/>
        <end position="90"/>
    </location>
</feature>
<evidence type="ECO:0000313" key="6">
    <source>
        <dbReference type="Proteomes" id="UP001205337"/>
    </source>
</evidence>
<dbReference type="InterPro" id="IPR000524">
    <property type="entry name" value="Tscrpt_reg_HTH_GntR"/>
</dbReference>
<keyword evidence="3" id="KW-0804">Transcription</keyword>
<dbReference type="SMART" id="SM00895">
    <property type="entry name" value="FCD"/>
    <property type="match status" value="1"/>
</dbReference>
<evidence type="ECO:0000313" key="5">
    <source>
        <dbReference type="EMBL" id="MCS0498868.1"/>
    </source>
</evidence>
<dbReference type="EMBL" id="JANTHX010000004">
    <property type="protein sequence ID" value="MCS0498868.1"/>
    <property type="molecule type" value="Genomic_DNA"/>
</dbReference>
<comment type="caution">
    <text evidence="5">The sequence shown here is derived from an EMBL/GenBank/DDBJ whole genome shotgun (WGS) entry which is preliminary data.</text>
</comment>
<dbReference type="RefSeq" id="WP_258797871.1">
    <property type="nucleotide sequence ID" value="NZ_JANTHX010000004.1"/>
</dbReference>
<dbReference type="Pfam" id="PF07729">
    <property type="entry name" value="FCD"/>
    <property type="match status" value="1"/>
</dbReference>
<dbReference type="PANTHER" id="PTHR43537:SF5">
    <property type="entry name" value="UXU OPERON TRANSCRIPTIONAL REGULATOR"/>
    <property type="match status" value="1"/>
</dbReference>
<dbReference type="SUPFAM" id="SSF48008">
    <property type="entry name" value="GntR ligand-binding domain-like"/>
    <property type="match status" value="1"/>
</dbReference>
<dbReference type="PRINTS" id="PR00035">
    <property type="entry name" value="HTHGNTR"/>
</dbReference>
<dbReference type="InterPro" id="IPR036390">
    <property type="entry name" value="WH_DNA-bd_sf"/>
</dbReference>
<reference evidence="5 6" key="1">
    <citation type="submission" date="2022-08" db="EMBL/GenBank/DDBJ databases">
        <authorList>
            <person name="Li F."/>
        </authorList>
    </citation>
    <scope>NUCLEOTIDE SEQUENCE [LARGE SCALE GENOMIC DNA]</scope>
    <source>
        <strain evidence="5 6">10F1B-8-1</strain>
    </source>
</reference>
<dbReference type="CDD" id="cd07377">
    <property type="entry name" value="WHTH_GntR"/>
    <property type="match status" value="1"/>
</dbReference>
<keyword evidence="6" id="KW-1185">Reference proteome</keyword>
<accession>A0ABT1ZDT8</accession>
<dbReference type="Gene3D" id="1.10.10.10">
    <property type="entry name" value="Winged helix-like DNA-binding domain superfamily/Winged helix DNA-binding domain"/>
    <property type="match status" value="1"/>
</dbReference>
<evidence type="ECO:0000256" key="2">
    <source>
        <dbReference type="ARBA" id="ARBA00023125"/>
    </source>
</evidence>
<dbReference type="SMART" id="SM00345">
    <property type="entry name" value="HTH_GNTR"/>
    <property type="match status" value="1"/>
</dbReference>